<reference evidence="8" key="1">
    <citation type="submission" date="2021-10" db="EMBL/GenBank/DDBJ databases">
        <title>Anaerobic single-cell dispensing facilitates the cultivation of human gut bacteria.</title>
        <authorList>
            <person name="Afrizal A."/>
        </authorList>
    </citation>
    <scope>NUCLEOTIDE SEQUENCE</scope>
    <source>
        <strain evidence="8">CLA-AA-H272</strain>
    </source>
</reference>
<evidence type="ECO:0000256" key="3">
    <source>
        <dbReference type="ARBA" id="ARBA00022857"/>
    </source>
</evidence>
<comment type="subunit">
    <text evidence="6">Homotetramer.</text>
</comment>
<feature type="binding site" evidence="6">
    <location>
        <position position="161"/>
    </location>
    <ligand>
        <name>(6S)-NADPHX</name>
        <dbReference type="ChEBI" id="CHEBI:64076"/>
    </ligand>
</feature>
<dbReference type="GO" id="GO:0052855">
    <property type="term" value="F:ADP-dependent NAD(P)H-hydrate dehydratase activity"/>
    <property type="evidence" value="ECO:0007669"/>
    <property type="project" value="UniProtKB-UniRule"/>
</dbReference>
<keyword evidence="4 6" id="KW-0520">NAD</keyword>
<dbReference type="EMBL" id="JAJEPW010000006">
    <property type="protein sequence ID" value="MCC2128605.1"/>
    <property type="molecule type" value="Genomic_DNA"/>
</dbReference>
<evidence type="ECO:0000313" key="9">
    <source>
        <dbReference type="Proteomes" id="UP001199319"/>
    </source>
</evidence>
<gene>
    <name evidence="6" type="primary">nnrD</name>
    <name evidence="8" type="ORF">LKD37_03550</name>
</gene>
<feature type="binding site" evidence="6">
    <location>
        <position position="110"/>
    </location>
    <ligand>
        <name>(6S)-NADPHX</name>
        <dbReference type="ChEBI" id="CHEBI:64076"/>
    </ligand>
</feature>
<dbReference type="RefSeq" id="WP_302927964.1">
    <property type="nucleotide sequence ID" value="NZ_JAJEPW010000006.1"/>
</dbReference>
<feature type="binding site" evidence="6">
    <location>
        <position position="40"/>
    </location>
    <ligand>
        <name>(6S)-NADPHX</name>
        <dbReference type="ChEBI" id="CHEBI:64076"/>
    </ligand>
</feature>
<dbReference type="GO" id="GO:0046496">
    <property type="term" value="P:nicotinamide nucleotide metabolic process"/>
    <property type="evidence" value="ECO:0007669"/>
    <property type="project" value="UniProtKB-UniRule"/>
</dbReference>
<evidence type="ECO:0000313" key="8">
    <source>
        <dbReference type="EMBL" id="MCC2128605.1"/>
    </source>
</evidence>
<evidence type="ECO:0000256" key="6">
    <source>
        <dbReference type="HAMAP-Rule" id="MF_01965"/>
    </source>
</evidence>
<accession>A0AAE3ADU3</accession>
<comment type="caution">
    <text evidence="8">The sequence shown here is derived from an EMBL/GenBank/DDBJ whole genome shotgun (WGS) entry which is preliminary data.</text>
</comment>
<dbReference type="InterPro" id="IPR029056">
    <property type="entry name" value="Ribokinase-like"/>
</dbReference>
<keyword evidence="1 6" id="KW-0547">Nucleotide-binding</keyword>
<sequence>MEEITAAYVRRLLPRRDPMGHKGTFGKVLCVCGSVGFSGAAVFAGRAAVRTGSGLVYLGVPEPVWPVAAMKCDEVMPFPLPSEEGKLSPLAEEAIRQRAGGCDAVLVGCGLGRSPGCDGLVRRLLDLPRPLVLDADGINALSGHMDALSRRRDRITVLTPHEGEFVRAGGDLSPGRERAAADFAREHGVYLVLKGPGTIAAAPDGRCMRNPTGNCGMAKGGSGDVLAGMLVSLLGLGLPPMDACCAAVWLHGRAGDLAARQVGLWGMTPSDLLDRIPAALREVTE</sequence>
<dbReference type="AlphaFoldDB" id="A0AAE3ADU3"/>
<evidence type="ECO:0000256" key="1">
    <source>
        <dbReference type="ARBA" id="ARBA00022741"/>
    </source>
</evidence>
<feature type="binding site" evidence="6">
    <location>
        <position position="224"/>
    </location>
    <ligand>
        <name>(6S)-NADPHX</name>
        <dbReference type="ChEBI" id="CHEBI:64076"/>
    </ligand>
</feature>
<comment type="cofactor">
    <cofactor evidence="6">
        <name>Mg(2+)</name>
        <dbReference type="ChEBI" id="CHEBI:18420"/>
    </cofactor>
</comment>
<dbReference type="GO" id="GO:0110051">
    <property type="term" value="P:metabolite repair"/>
    <property type="evidence" value="ECO:0007669"/>
    <property type="project" value="TreeGrafter"/>
</dbReference>
<dbReference type="Gene3D" id="3.40.1190.20">
    <property type="match status" value="1"/>
</dbReference>
<dbReference type="PROSITE" id="PS51383">
    <property type="entry name" value="YJEF_C_3"/>
    <property type="match status" value="1"/>
</dbReference>
<protein>
    <recommendedName>
        <fullName evidence="6">ADP-dependent (S)-NAD(P)H-hydrate dehydratase</fullName>
        <ecNumber evidence="6">4.2.1.136</ecNumber>
    </recommendedName>
    <alternativeName>
        <fullName evidence="6">ADP-dependent NAD(P)HX dehydratase</fullName>
    </alternativeName>
</protein>
<feature type="binding site" evidence="6">
    <location>
        <position position="223"/>
    </location>
    <ligand>
        <name>AMP</name>
        <dbReference type="ChEBI" id="CHEBI:456215"/>
    </ligand>
</feature>
<dbReference type="InterPro" id="IPR000631">
    <property type="entry name" value="CARKD"/>
</dbReference>
<dbReference type="GO" id="GO:0052856">
    <property type="term" value="F:NAD(P)HX epimerase activity"/>
    <property type="evidence" value="ECO:0007669"/>
    <property type="project" value="TreeGrafter"/>
</dbReference>
<comment type="similarity">
    <text evidence="6">Belongs to the NnrD/CARKD family.</text>
</comment>
<dbReference type="InterPro" id="IPR017953">
    <property type="entry name" value="Carbohydrate_kinase_pred_CS"/>
</dbReference>
<dbReference type="Pfam" id="PF01256">
    <property type="entry name" value="Carb_kinase"/>
    <property type="match status" value="1"/>
</dbReference>
<keyword evidence="5 6" id="KW-0456">Lyase</keyword>
<dbReference type="Proteomes" id="UP001199319">
    <property type="component" value="Unassembled WGS sequence"/>
</dbReference>
<feature type="domain" description="YjeF C-terminal" evidence="7">
    <location>
        <begin position="5"/>
        <end position="283"/>
    </location>
</feature>
<dbReference type="PANTHER" id="PTHR12592">
    <property type="entry name" value="ATP-DEPENDENT (S)-NAD(P)H-HYDRATE DEHYDRATASE FAMILY MEMBER"/>
    <property type="match status" value="1"/>
</dbReference>
<comment type="function">
    <text evidence="6">Catalyzes the dehydration of the S-form of NAD(P)HX at the expense of ADP, which is converted to AMP. Together with NAD(P)HX epimerase, which catalyzes the epimerization of the S- and R-forms, the enzyme allows the repair of both epimers of NAD(P)HX, a damaged form of NAD(P)H that is a result of enzymatic or heat-dependent hydration.</text>
</comment>
<dbReference type="CDD" id="cd01171">
    <property type="entry name" value="YXKO-related"/>
    <property type="match status" value="1"/>
</dbReference>
<evidence type="ECO:0000256" key="4">
    <source>
        <dbReference type="ARBA" id="ARBA00023027"/>
    </source>
</evidence>
<comment type="catalytic activity">
    <reaction evidence="6">
        <text>(6S)-NADHX + ADP = AMP + phosphate + NADH + H(+)</text>
        <dbReference type="Rhea" id="RHEA:32223"/>
        <dbReference type="ChEBI" id="CHEBI:15378"/>
        <dbReference type="ChEBI" id="CHEBI:43474"/>
        <dbReference type="ChEBI" id="CHEBI:57945"/>
        <dbReference type="ChEBI" id="CHEBI:64074"/>
        <dbReference type="ChEBI" id="CHEBI:456215"/>
        <dbReference type="ChEBI" id="CHEBI:456216"/>
        <dbReference type="EC" id="4.2.1.136"/>
    </reaction>
</comment>
<proteinExistence type="inferred from homology"/>
<dbReference type="EC" id="4.2.1.136" evidence="6"/>
<name>A0AAE3ADU3_9FIRM</name>
<dbReference type="PROSITE" id="PS01050">
    <property type="entry name" value="YJEF_C_2"/>
    <property type="match status" value="1"/>
</dbReference>
<keyword evidence="9" id="KW-1185">Reference proteome</keyword>
<evidence type="ECO:0000256" key="2">
    <source>
        <dbReference type="ARBA" id="ARBA00022840"/>
    </source>
</evidence>
<evidence type="ECO:0000259" key="7">
    <source>
        <dbReference type="PROSITE" id="PS51383"/>
    </source>
</evidence>
<evidence type="ECO:0000256" key="5">
    <source>
        <dbReference type="ARBA" id="ARBA00023239"/>
    </source>
</evidence>
<dbReference type="NCBIfam" id="TIGR00196">
    <property type="entry name" value="yjeF_cterm"/>
    <property type="match status" value="1"/>
</dbReference>
<keyword evidence="3 6" id="KW-0521">NADP</keyword>
<dbReference type="PANTHER" id="PTHR12592:SF0">
    <property type="entry name" value="ATP-DEPENDENT (S)-NAD(P)H-HYDRATE DEHYDRATASE"/>
    <property type="match status" value="1"/>
</dbReference>
<dbReference type="SUPFAM" id="SSF53613">
    <property type="entry name" value="Ribokinase-like"/>
    <property type="match status" value="1"/>
</dbReference>
<comment type="catalytic activity">
    <reaction evidence="6">
        <text>(6S)-NADPHX + ADP = AMP + phosphate + NADPH + H(+)</text>
        <dbReference type="Rhea" id="RHEA:32235"/>
        <dbReference type="ChEBI" id="CHEBI:15378"/>
        <dbReference type="ChEBI" id="CHEBI:43474"/>
        <dbReference type="ChEBI" id="CHEBI:57783"/>
        <dbReference type="ChEBI" id="CHEBI:64076"/>
        <dbReference type="ChEBI" id="CHEBI:456215"/>
        <dbReference type="ChEBI" id="CHEBI:456216"/>
        <dbReference type="EC" id="4.2.1.136"/>
    </reaction>
</comment>
<feature type="binding site" evidence="6">
    <location>
        <begin position="194"/>
        <end position="198"/>
    </location>
    <ligand>
        <name>AMP</name>
        <dbReference type="ChEBI" id="CHEBI:456215"/>
    </ligand>
</feature>
<keyword evidence="2 6" id="KW-0067">ATP-binding</keyword>
<organism evidence="8 9">
    <name type="scientific">Brotocaccenecus cirricatena</name>
    <dbReference type="NCBI Taxonomy" id="3064195"/>
    <lineage>
        <taxon>Bacteria</taxon>
        <taxon>Bacillati</taxon>
        <taxon>Bacillota</taxon>
        <taxon>Clostridia</taxon>
        <taxon>Eubacteriales</taxon>
        <taxon>Oscillospiraceae</taxon>
        <taxon>Brotocaccenecus</taxon>
    </lineage>
</organism>
<dbReference type="GO" id="GO:0005524">
    <property type="term" value="F:ATP binding"/>
    <property type="evidence" value="ECO:0007669"/>
    <property type="project" value="UniProtKB-KW"/>
</dbReference>
<dbReference type="HAMAP" id="MF_01965">
    <property type="entry name" value="NADHX_dehydratase"/>
    <property type="match status" value="1"/>
</dbReference>